<evidence type="ECO:0000313" key="4">
    <source>
        <dbReference type="Proteomes" id="UP001597542"/>
    </source>
</evidence>
<evidence type="ECO:0000256" key="2">
    <source>
        <dbReference type="SAM" id="SignalP"/>
    </source>
</evidence>
<reference evidence="4" key="1">
    <citation type="journal article" date="2019" name="Int. J. Syst. Evol. Microbiol.">
        <title>The Global Catalogue of Microorganisms (GCM) 10K type strain sequencing project: providing services to taxonomists for standard genome sequencing and annotation.</title>
        <authorList>
            <consortium name="The Broad Institute Genomics Platform"/>
            <consortium name="The Broad Institute Genome Sequencing Center for Infectious Disease"/>
            <person name="Wu L."/>
            <person name="Ma J."/>
        </authorList>
    </citation>
    <scope>NUCLEOTIDE SEQUENCE [LARGE SCALE GENOMIC DNA]</scope>
    <source>
        <strain evidence="4">CGMCC 4.7638</strain>
    </source>
</reference>
<proteinExistence type="predicted"/>
<dbReference type="EMBL" id="JBHUKQ010000008">
    <property type="protein sequence ID" value="MFD2480250.1"/>
    <property type="molecule type" value="Genomic_DNA"/>
</dbReference>
<sequence length="202" mass="20963">MPGRHVWKPIRAAGSFFGARRCRSSGSGGVLRLAAIAASVLAASSALAAPGASAEPGSPGVPGNPKVLYQEGFQNGAGITELTDYASDAAAKYTADSYWLNNHRCNGFILAGNTPRPDLSQYCNNIASNFDHVRQKAYALGLLNNPQNPDSNRAVSSKSSGAADNNAPPGTGRNDRPGESDPVRHAGAVDPAGGQPVRHPFR</sequence>
<gene>
    <name evidence="3" type="ORF">ACFSUT_08200</name>
</gene>
<feature type="compositionally biased region" description="Polar residues" evidence="1">
    <location>
        <begin position="144"/>
        <end position="163"/>
    </location>
</feature>
<feature type="compositionally biased region" description="Basic and acidic residues" evidence="1">
    <location>
        <begin position="173"/>
        <end position="184"/>
    </location>
</feature>
<organism evidence="3 4">
    <name type="scientific">Amycolatopsis albidoflavus</name>
    <dbReference type="NCBI Taxonomy" id="102226"/>
    <lineage>
        <taxon>Bacteria</taxon>
        <taxon>Bacillati</taxon>
        <taxon>Actinomycetota</taxon>
        <taxon>Actinomycetes</taxon>
        <taxon>Pseudonocardiales</taxon>
        <taxon>Pseudonocardiaceae</taxon>
        <taxon>Amycolatopsis</taxon>
    </lineage>
</organism>
<keyword evidence="4" id="KW-1185">Reference proteome</keyword>
<name>A0ABW5HVF1_9PSEU</name>
<dbReference type="Proteomes" id="UP001597542">
    <property type="component" value="Unassembled WGS sequence"/>
</dbReference>
<accession>A0ABW5HVF1</accession>
<feature type="chain" id="PRO_5046244160" description="Secreted protein" evidence="2">
    <location>
        <begin position="49"/>
        <end position="202"/>
    </location>
</feature>
<dbReference type="RefSeq" id="WP_344287474.1">
    <property type="nucleotide sequence ID" value="NZ_BAAAHV010000028.1"/>
</dbReference>
<comment type="caution">
    <text evidence="3">The sequence shown here is derived from an EMBL/GenBank/DDBJ whole genome shotgun (WGS) entry which is preliminary data.</text>
</comment>
<feature type="signal peptide" evidence="2">
    <location>
        <begin position="1"/>
        <end position="48"/>
    </location>
</feature>
<keyword evidence="2" id="KW-0732">Signal</keyword>
<feature type="region of interest" description="Disordered" evidence="1">
    <location>
        <begin position="144"/>
        <end position="202"/>
    </location>
</feature>
<evidence type="ECO:0000256" key="1">
    <source>
        <dbReference type="SAM" id="MobiDB-lite"/>
    </source>
</evidence>
<evidence type="ECO:0000313" key="3">
    <source>
        <dbReference type="EMBL" id="MFD2480250.1"/>
    </source>
</evidence>
<evidence type="ECO:0008006" key="5">
    <source>
        <dbReference type="Google" id="ProtNLM"/>
    </source>
</evidence>
<protein>
    <recommendedName>
        <fullName evidence="5">Secreted protein</fullName>
    </recommendedName>
</protein>